<dbReference type="PANTHER" id="PTHR22726">
    <property type="entry name" value="METALLOENDOPEPTIDASE OMA1"/>
    <property type="match status" value="1"/>
</dbReference>
<keyword evidence="7" id="KW-0812">Transmembrane</keyword>
<dbReference type="GO" id="GO:0046872">
    <property type="term" value="F:metal ion binding"/>
    <property type="evidence" value="ECO:0007669"/>
    <property type="project" value="UniProtKB-KW"/>
</dbReference>
<dbReference type="AlphaFoldDB" id="A0A1M5HAV8"/>
<sequence>MENTSAPAAGGAAIYFDGKSSRRRLVSLAFNDRLELRESPAEVTAWNYAEIRRADSPPGTLRVTCLTAPALARLEIRDAAMAAELVARCDRLDDNVPGRHGVAAIVGWSVAAAVSIVAVVLFGVPLVADRLTPLVPQAFEQRLGEVADRQIKAMFGGRVCSTAAGQAALEKLVDRVRDEAGLDISVRTAVLSTPVPNAFALPGGTVYVFKGLLARAENPDEIAGVLAHEFGHLRHRDSTRNLIYNGGTSFLIGLLFGDITGSGALIFASRSLVTSSYSREAEQNADSFSIDTMHRLGRSPKAMGELMLRVTGKEEDKGLTILSSHPLTEDRLARMKSEERPLTGPPLLTADEWASLKAICG</sequence>
<comment type="cofactor">
    <cofactor evidence="6">
        <name>Zn(2+)</name>
        <dbReference type="ChEBI" id="CHEBI:29105"/>
    </cofactor>
    <text evidence="6">Binds 1 zinc ion per subunit.</text>
</comment>
<dbReference type="GO" id="GO:0004222">
    <property type="term" value="F:metalloendopeptidase activity"/>
    <property type="evidence" value="ECO:0007669"/>
    <property type="project" value="InterPro"/>
</dbReference>
<dbReference type="Pfam" id="PF23368">
    <property type="entry name" value="DUF7092"/>
    <property type="match status" value="1"/>
</dbReference>
<dbReference type="GO" id="GO:0016020">
    <property type="term" value="C:membrane"/>
    <property type="evidence" value="ECO:0007669"/>
    <property type="project" value="TreeGrafter"/>
</dbReference>
<dbReference type="Pfam" id="PF01435">
    <property type="entry name" value="Peptidase_M48"/>
    <property type="match status" value="1"/>
</dbReference>
<evidence type="ECO:0000259" key="9">
    <source>
        <dbReference type="Pfam" id="PF23368"/>
    </source>
</evidence>
<keyword evidence="1 6" id="KW-0645">Protease</keyword>
<reference evidence="10 11" key="1">
    <citation type="submission" date="2016-11" db="EMBL/GenBank/DDBJ databases">
        <authorList>
            <person name="Jaros S."/>
            <person name="Januszkiewicz K."/>
            <person name="Wedrychowicz H."/>
        </authorList>
    </citation>
    <scope>NUCLEOTIDE SEQUENCE [LARGE SCALE GENOMIC DNA]</scope>
    <source>
        <strain evidence="10 11">GAS242</strain>
    </source>
</reference>
<evidence type="ECO:0000256" key="5">
    <source>
        <dbReference type="ARBA" id="ARBA00023049"/>
    </source>
</evidence>
<comment type="similarity">
    <text evidence="6">Belongs to the peptidase M48 family.</text>
</comment>
<dbReference type="InterPro" id="IPR051156">
    <property type="entry name" value="Mito/Outer_Membr_Metalloprot"/>
</dbReference>
<evidence type="ECO:0000256" key="1">
    <source>
        <dbReference type="ARBA" id="ARBA00022670"/>
    </source>
</evidence>
<protein>
    <submittedName>
        <fullName evidence="10">Peptidase family M48</fullName>
    </submittedName>
</protein>
<keyword evidence="7" id="KW-1133">Transmembrane helix</keyword>
<dbReference type="EMBL" id="LT670818">
    <property type="protein sequence ID" value="SHG13077.1"/>
    <property type="molecule type" value="Genomic_DNA"/>
</dbReference>
<keyword evidence="4 6" id="KW-0862">Zinc</keyword>
<dbReference type="Proteomes" id="UP000190675">
    <property type="component" value="Chromosome I"/>
</dbReference>
<organism evidence="10 11">
    <name type="scientific">Bradyrhizobium erythrophlei</name>
    <dbReference type="NCBI Taxonomy" id="1437360"/>
    <lineage>
        <taxon>Bacteria</taxon>
        <taxon>Pseudomonadati</taxon>
        <taxon>Pseudomonadota</taxon>
        <taxon>Alphaproteobacteria</taxon>
        <taxon>Hyphomicrobiales</taxon>
        <taxon>Nitrobacteraceae</taxon>
        <taxon>Bradyrhizobium</taxon>
    </lineage>
</organism>
<feature type="transmembrane region" description="Helical" evidence="7">
    <location>
        <begin position="102"/>
        <end position="128"/>
    </location>
</feature>
<dbReference type="InterPro" id="IPR055518">
    <property type="entry name" value="DUF7092"/>
</dbReference>
<evidence type="ECO:0000256" key="7">
    <source>
        <dbReference type="SAM" id="Phobius"/>
    </source>
</evidence>
<evidence type="ECO:0000313" key="10">
    <source>
        <dbReference type="EMBL" id="SHG13077.1"/>
    </source>
</evidence>
<evidence type="ECO:0000256" key="3">
    <source>
        <dbReference type="ARBA" id="ARBA00022801"/>
    </source>
</evidence>
<evidence type="ECO:0000256" key="2">
    <source>
        <dbReference type="ARBA" id="ARBA00022723"/>
    </source>
</evidence>
<keyword evidence="2" id="KW-0479">Metal-binding</keyword>
<feature type="domain" description="DUF7092" evidence="9">
    <location>
        <begin position="12"/>
        <end position="88"/>
    </location>
</feature>
<keyword evidence="7" id="KW-0472">Membrane</keyword>
<dbReference type="Gene3D" id="3.30.2010.10">
    <property type="entry name" value="Metalloproteases ('zincins'), catalytic domain"/>
    <property type="match status" value="1"/>
</dbReference>
<evidence type="ECO:0000256" key="4">
    <source>
        <dbReference type="ARBA" id="ARBA00022833"/>
    </source>
</evidence>
<dbReference type="CDD" id="cd07332">
    <property type="entry name" value="M48C_Oma1_like"/>
    <property type="match status" value="1"/>
</dbReference>
<feature type="domain" description="Peptidase M48" evidence="8">
    <location>
        <begin position="166"/>
        <end position="338"/>
    </location>
</feature>
<proteinExistence type="inferred from homology"/>
<evidence type="ECO:0000256" key="6">
    <source>
        <dbReference type="RuleBase" id="RU003983"/>
    </source>
</evidence>
<name>A0A1M5HAV8_9BRAD</name>
<dbReference type="RefSeq" id="WP_079564672.1">
    <property type="nucleotide sequence ID" value="NZ_LT670818.1"/>
</dbReference>
<gene>
    <name evidence="10" type="ORF">SAMN05444169_0698</name>
</gene>
<dbReference type="InterPro" id="IPR001915">
    <property type="entry name" value="Peptidase_M48"/>
</dbReference>
<accession>A0A1M5HAV8</accession>
<evidence type="ECO:0000259" key="8">
    <source>
        <dbReference type="Pfam" id="PF01435"/>
    </source>
</evidence>
<keyword evidence="5 6" id="KW-0482">Metalloprotease</keyword>
<evidence type="ECO:0000313" key="11">
    <source>
        <dbReference type="Proteomes" id="UP000190675"/>
    </source>
</evidence>
<dbReference type="GO" id="GO:0051603">
    <property type="term" value="P:proteolysis involved in protein catabolic process"/>
    <property type="evidence" value="ECO:0007669"/>
    <property type="project" value="TreeGrafter"/>
</dbReference>
<keyword evidence="3 6" id="KW-0378">Hydrolase</keyword>
<dbReference type="PANTHER" id="PTHR22726:SF1">
    <property type="entry name" value="METALLOENDOPEPTIDASE OMA1, MITOCHONDRIAL"/>
    <property type="match status" value="1"/>
</dbReference>
<dbReference type="OrthoDB" id="9810445at2"/>